<dbReference type="InterPro" id="IPR036457">
    <property type="entry name" value="PPM-type-like_dom_sf"/>
</dbReference>
<comment type="caution">
    <text evidence="2">The sequence shown here is derived from an EMBL/GenBank/DDBJ whole genome shotgun (WGS) entry which is preliminary data.</text>
</comment>
<reference evidence="2 3" key="1">
    <citation type="submission" date="2018-01" db="EMBL/GenBank/DDBJ databases">
        <title>The complete genome sequence of Chromatium okenii LaCa, a purple sulfur bacterium with a turbulent life.</title>
        <authorList>
            <person name="Luedin S.M."/>
            <person name="Liechti N."/>
            <person name="Storelli N."/>
            <person name="Danza F."/>
            <person name="Wittwer M."/>
            <person name="Pothier J.F."/>
            <person name="Tonolla M.A."/>
        </authorList>
    </citation>
    <scope>NUCLEOTIDE SEQUENCE [LARGE SCALE GENOMIC DNA]</scope>
    <source>
        <strain evidence="2 3">LaCa</strain>
    </source>
</reference>
<dbReference type="RefSeq" id="WP_105074191.1">
    <property type="nucleotide sequence ID" value="NZ_PPGH01000037.1"/>
</dbReference>
<dbReference type="Gene3D" id="3.60.40.10">
    <property type="entry name" value="PPM-type phosphatase domain"/>
    <property type="match status" value="1"/>
</dbReference>
<gene>
    <name evidence="2" type="ORF">CXB77_12595</name>
</gene>
<proteinExistence type="predicted"/>
<dbReference type="AlphaFoldDB" id="A0A2S7XNH6"/>
<name>A0A2S7XNH6_9GAMM</name>
<dbReference type="SUPFAM" id="SSF81606">
    <property type="entry name" value="PP2C-like"/>
    <property type="match status" value="1"/>
</dbReference>
<accession>A0A2S7XNH6</accession>
<dbReference type="Pfam" id="PF13672">
    <property type="entry name" value="PP2C_2"/>
    <property type="match status" value="1"/>
</dbReference>
<dbReference type="EMBL" id="PPGH01000037">
    <property type="protein sequence ID" value="PQJ95133.1"/>
    <property type="molecule type" value="Genomic_DNA"/>
</dbReference>
<evidence type="ECO:0000313" key="2">
    <source>
        <dbReference type="EMBL" id="PQJ95133.1"/>
    </source>
</evidence>
<sequence>MATRRKPISEQARKKLELQSQALILGLFYPNQRPFFEERDYSNDELESFIKSNDVYKETLRFVIALKEIWKTQNPDSPPLVPLPVLPPKIHDVNAQTVTLPIQESAMNVEETIPPELLAPTEQMITPEPEPITAPIPIQPGQTPPANTPPRLPSAPVPNVRFMLPNAKVGVAYRARLEGQTAEGTVQIMELRLPDDLGLHFDTEHVELHGIPTLAGEHPLRVLWTLDRRERYSSECVLIVNPDPKTLWQVKEPAADAPYPKAHTEQQALTGFGFRIAAASRRGRSHEHNGTFRDDDFVIRLIPNTNWSLLLVADGAGSASVSREGSRLAVTAASELLTQELSATTGAKLTEALNYWDSDPNAKQTIASECHYLFHRVATRAVEAIEREARQHNTETRNYATTLLAAIVNRHGNDTFLATFWMGDGAIAAYGPRGKVRLMGTPDGGEFAGQTRFLDRAALSDQGFAKRINMGRFTDLTAILLMTDGVSDPRFETDRGLTEASNWDALWDELQPILNTVNPAPALCDWLHFFTAGHHDDRTLAVLW</sequence>
<evidence type="ECO:0000259" key="1">
    <source>
        <dbReference type="Pfam" id="PF13672"/>
    </source>
</evidence>
<protein>
    <recommendedName>
        <fullName evidence="1">PPM-type phosphatase domain-containing protein</fullName>
    </recommendedName>
</protein>
<dbReference type="InterPro" id="IPR001932">
    <property type="entry name" value="PPM-type_phosphatase-like_dom"/>
</dbReference>
<organism evidence="2 3">
    <name type="scientific">Chromatium okenii</name>
    <dbReference type="NCBI Taxonomy" id="61644"/>
    <lineage>
        <taxon>Bacteria</taxon>
        <taxon>Pseudomonadati</taxon>
        <taxon>Pseudomonadota</taxon>
        <taxon>Gammaproteobacteria</taxon>
        <taxon>Chromatiales</taxon>
        <taxon>Chromatiaceae</taxon>
        <taxon>Chromatium</taxon>
    </lineage>
</organism>
<dbReference type="OrthoDB" id="963478at2"/>
<feature type="domain" description="PPM-type phosphatase" evidence="1">
    <location>
        <begin position="282"/>
        <end position="527"/>
    </location>
</feature>
<evidence type="ECO:0000313" key="3">
    <source>
        <dbReference type="Proteomes" id="UP000239936"/>
    </source>
</evidence>
<keyword evidence="3" id="KW-1185">Reference proteome</keyword>
<dbReference type="Proteomes" id="UP000239936">
    <property type="component" value="Unassembled WGS sequence"/>
</dbReference>